<dbReference type="SUPFAM" id="SSF53955">
    <property type="entry name" value="Lysozyme-like"/>
    <property type="match status" value="1"/>
</dbReference>
<evidence type="ECO:0000313" key="4">
    <source>
        <dbReference type="Proteomes" id="UP000810252"/>
    </source>
</evidence>
<dbReference type="PANTHER" id="PTHR37423">
    <property type="entry name" value="SOLUBLE LYTIC MUREIN TRANSGLYCOSYLASE-RELATED"/>
    <property type="match status" value="1"/>
</dbReference>
<dbReference type="EMBL" id="JADIMQ010000088">
    <property type="protein sequence ID" value="MBO8448846.1"/>
    <property type="molecule type" value="Genomic_DNA"/>
</dbReference>
<comment type="similarity">
    <text evidence="1">Belongs to the transglycosylase Slt family.</text>
</comment>
<gene>
    <name evidence="3" type="ORF">IAC29_06205</name>
</gene>
<dbReference type="InterPro" id="IPR008258">
    <property type="entry name" value="Transglycosylase_SLT_dom_1"/>
</dbReference>
<feature type="domain" description="Transglycosylase SLT" evidence="2">
    <location>
        <begin position="178"/>
        <end position="285"/>
    </location>
</feature>
<dbReference type="PANTHER" id="PTHR37423:SF2">
    <property type="entry name" value="MEMBRANE-BOUND LYTIC MUREIN TRANSGLYCOSYLASE C"/>
    <property type="match status" value="1"/>
</dbReference>
<name>A0A9D9HEW4_9BACT</name>
<evidence type="ECO:0000259" key="2">
    <source>
        <dbReference type="Pfam" id="PF01464"/>
    </source>
</evidence>
<dbReference type="InterPro" id="IPR023346">
    <property type="entry name" value="Lysozyme-like_dom_sf"/>
</dbReference>
<organism evidence="3 4">
    <name type="scientific">Candidatus Cryptobacteroides merdigallinarum</name>
    <dbReference type="NCBI Taxonomy" id="2840770"/>
    <lineage>
        <taxon>Bacteria</taxon>
        <taxon>Pseudomonadati</taxon>
        <taxon>Bacteroidota</taxon>
        <taxon>Bacteroidia</taxon>
        <taxon>Bacteroidales</taxon>
        <taxon>Candidatus Cryptobacteroides</taxon>
    </lineage>
</organism>
<comment type="caution">
    <text evidence="3">The sequence shown here is derived from an EMBL/GenBank/DDBJ whole genome shotgun (WGS) entry which is preliminary data.</text>
</comment>
<reference evidence="3" key="1">
    <citation type="submission" date="2020-10" db="EMBL/GenBank/DDBJ databases">
        <authorList>
            <person name="Gilroy R."/>
        </authorList>
    </citation>
    <scope>NUCLEOTIDE SEQUENCE</scope>
    <source>
        <strain evidence="3">20514</strain>
    </source>
</reference>
<dbReference type="CDD" id="cd13403">
    <property type="entry name" value="MLTF-like"/>
    <property type="match status" value="1"/>
</dbReference>
<sequence length="346" mass="39065">MRYCAVSALIFGSVSIGERSEAVGGISPYGTFGGDTLKCVINTGDENYGRNGFRTGFNYELLREFGRHVGAKVEITLAENHCDYVDSLQSGVVDIMVLPDTCGHFGLELILSRKVDRAVWAVNSEDISKIKEVNTWIATFTESDEYKEIWMKYNRSINPLTRFDRNMISSKISPYDKLIKEYAGKLGWDWRMLAAVIYQESKFSINTVSHRGATGLMQVMPSTAEYYGISDLLDPEENIKAGTMHLARLQKMYSDEGMTDMERFKFVLASYNAGEGRIADCRNLAAARNLDNTRWDDILKVIPSMREESTLQEISLKFGKFNGTETMNYVENILNIYSAFCEICPA</sequence>
<dbReference type="AlphaFoldDB" id="A0A9D9HEW4"/>
<accession>A0A9D9HEW4</accession>
<dbReference type="Proteomes" id="UP000810252">
    <property type="component" value="Unassembled WGS sequence"/>
</dbReference>
<dbReference type="Gene3D" id="1.10.530.10">
    <property type="match status" value="1"/>
</dbReference>
<evidence type="ECO:0000256" key="1">
    <source>
        <dbReference type="ARBA" id="ARBA00007734"/>
    </source>
</evidence>
<evidence type="ECO:0000313" key="3">
    <source>
        <dbReference type="EMBL" id="MBO8448846.1"/>
    </source>
</evidence>
<dbReference type="Gene3D" id="3.40.190.10">
    <property type="entry name" value="Periplasmic binding protein-like II"/>
    <property type="match status" value="1"/>
</dbReference>
<protein>
    <submittedName>
        <fullName evidence="3">Transglycosylase SLT domain-containing protein</fullName>
    </submittedName>
</protein>
<proteinExistence type="inferred from homology"/>
<dbReference type="Pfam" id="PF01464">
    <property type="entry name" value="SLT"/>
    <property type="match status" value="1"/>
</dbReference>
<reference evidence="3" key="2">
    <citation type="journal article" date="2021" name="PeerJ">
        <title>Extensive microbial diversity within the chicken gut microbiome revealed by metagenomics and culture.</title>
        <authorList>
            <person name="Gilroy R."/>
            <person name="Ravi A."/>
            <person name="Getino M."/>
            <person name="Pursley I."/>
            <person name="Horton D.L."/>
            <person name="Alikhan N.F."/>
            <person name="Baker D."/>
            <person name="Gharbi K."/>
            <person name="Hall N."/>
            <person name="Watson M."/>
            <person name="Adriaenssens E.M."/>
            <person name="Foster-Nyarko E."/>
            <person name="Jarju S."/>
            <person name="Secka A."/>
            <person name="Antonio M."/>
            <person name="Oren A."/>
            <person name="Chaudhuri R.R."/>
            <person name="La Ragione R."/>
            <person name="Hildebrand F."/>
            <person name="Pallen M.J."/>
        </authorList>
    </citation>
    <scope>NUCLEOTIDE SEQUENCE</scope>
    <source>
        <strain evidence="3">20514</strain>
    </source>
</reference>